<name>A0A6P8W9D7_DROAB</name>
<reference evidence="10" key="1">
    <citation type="submission" date="2025-08" db="UniProtKB">
        <authorList>
            <consortium name="RefSeq"/>
        </authorList>
    </citation>
    <scope>IDENTIFICATION</scope>
    <source>
        <strain evidence="10">15112-1751.03</strain>
        <tissue evidence="10">Whole Adult</tissue>
    </source>
</reference>
<dbReference type="GO" id="GO:0005524">
    <property type="term" value="F:ATP binding"/>
    <property type="evidence" value="ECO:0007669"/>
    <property type="project" value="UniProtKB-UniRule"/>
</dbReference>
<dbReference type="GO" id="GO:0043123">
    <property type="term" value="P:positive regulation of canonical NF-kappaB signal transduction"/>
    <property type="evidence" value="ECO:0007669"/>
    <property type="project" value="TreeGrafter"/>
</dbReference>
<protein>
    <submittedName>
        <fullName evidence="10">Mitogen-activated protein kinase kinase kinase 7-like isoform X2</fullName>
    </submittedName>
</protein>
<gene>
    <name evidence="10" type="primary">LOC117565344</name>
</gene>
<dbReference type="GO" id="GO:0006955">
    <property type="term" value="P:immune response"/>
    <property type="evidence" value="ECO:0007669"/>
    <property type="project" value="TreeGrafter"/>
</dbReference>
<dbReference type="InterPro" id="IPR017441">
    <property type="entry name" value="Protein_kinase_ATP_BS"/>
</dbReference>
<dbReference type="AlphaFoldDB" id="A0A6P8W9D7"/>
<dbReference type="SMART" id="SM00220">
    <property type="entry name" value="S_TKc"/>
    <property type="match status" value="1"/>
</dbReference>
<sequence>MDNVDINVSYSDIHLGKKIGSGSYGVIHKAIWQTKSIAVKIIQENTSDTETEKRIKESEVLTEIRNLKQFNHRNIVTLYGVAKDPDNSICMLLEFADCGSLYNFLHCSDNDVSYVDKINWMAQCAKGMDYLHSNNTVHRDLKTQNLLLFDKYRTLKICDFGTVKQLTTINTEFIGTIRYMAPELLDADGKYTEKCDVFSFGIIFWEVMSRKKPFENLKDMHPFAIQKKIVCVRM</sequence>
<evidence type="ECO:0000256" key="1">
    <source>
        <dbReference type="ARBA" id="ARBA00006529"/>
    </source>
</evidence>
<keyword evidence="2" id="KW-0723">Serine/threonine-protein kinase</keyword>
<dbReference type="Proteomes" id="UP000515160">
    <property type="component" value="Chromosome 2L"/>
</dbReference>
<evidence type="ECO:0000256" key="7">
    <source>
        <dbReference type="PROSITE-ProRule" id="PRU10141"/>
    </source>
</evidence>
<dbReference type="Gene3D" id="1.10.510.10">
    <property type="entry name" value="Transferase(Phosphotransferase) domain 1"/>
    <property type="match status" value="1"/>
</dbReference>
<keyword evidence="5" id="KW-0418">Kinase</keyword>
<evidence type="ECO:0000256" key="6">
    <source>
        <dbReference type="ARBA" id="ARBA00022840"/>
    </source>
</evidence>
<feature type="binding site" evidence="7">
    <location>
        <position position="40"/>
    </location>
    <ligand>
        <name>ATP</name>
        <dbReference type="ChEBI" id="CHEBI:30616"/>
    </ligand>
</feature>
<accession>A0A6P8W9D7</accession>
<dbReference type="GO" id="GO:0007254">
    <property type="term" value="P:JNK cascade"/>
    <property type="evidence" value="ECO:0007669"/>
    <property type="project" value="TreeGrafter"/>
</dbReference>
<evidence type="ECO:0000256" key="4">
    <source>
        <dbReference type="ARBA" id="ARBA00022741"/>
    </source>
</evidence>
<dbReference type="InterPro" id="IPR001245">
    <property type="entry name" value="Ser-Thr/Tyr_kinase_cat_dom"/>
</dbReference>
<dbReference type="PROSITE" id="PS50011">
    <property type="entry name" value="PROTEIN_KINASE_DOM"/>
    <property type="match status" value="1"/>
</dbReference>
<dbReference type="OrthoDB" id="10261027at2759"/>
<proteinExistence type="inferred from homology"/>
<dbReference type="PANTHER" id="PTHR46716:SF1">
    <property type="entry name" value="MITOGEN-ACTIVATED PROTEIN KINASE KINASE KINASE 7"/>
    <property type="match status" value="1"/>
</dbReference>
<dbReference type="InterPro" id="IPR000719">
    <property type="entry name" value="Prot_kinase_dom"/>
</dbReference>
<evidence type="ECO:0000259" key="8">
    <source>
        <dbReference type="PROSITE" id="PS50011"/>
    </source>
</evidence>
<keyword evidence="6 7" id="KW-0067">ATP-binding</keyword>
<feature type="domain" description="Protein kinase" evidence="8">
    <location>
        <begin position="13"/>
        <end position="234"/>
    </location>
</feature>
<keyword evidence="4 7" id="KW-0547">Nucleotide-binding</keyword>
<dbReference type="PANTHER" id="PTHR46716">
    <property type="entry name" value="MITOGEN-ACTIVATED PROTEIN KINASE KINASE KINASE 7"/>
    <property type="match status" value="1"/>
</dbReference>
<dbReference type="GO" id="GO:0004709">
    <property type="term" value="F:MAP kinase kinase kinase activity"/>
    <property type="evidence" value="ECO:0007669"/>
    <property type="project" value="TreeGrafter"/>
</dbReference>
<evidence type="ECO:0000256" key="5">
    <source>
        <dbReference type="ARBA" id="ARBA00022777"/>
    </source>
</evidence>
<evidence type="ECO:0000256" key="2">
    <source>
        <dbReference type="ARBA" id="ARBA00022527"/>
    </source>
</evidence>
<dbReference type="PIRSF" id="PIRSF000654">
    <property type="entry name" value="Integrin-linked_kinase"/>
    <property type="match status" value="1"/>
</dbReference>
<keyword evidence="3" id="KW-0808">Transferase</keyword>
<comment type="similarity">
    <text evidence="1">Belongs to the protein kinase superfamily. STE Ser/Thr protein kinase family. MAP kinase kinase kinase subfamily.</text>
</comment>
<evidence type="ECO:0000313" key="9">
    <source>
        <dbReference type="Proteomes" id="UP000515160"/>
    </source>
</evidence>
<dbReference type="InterPro" id="IPR011009">
    <property type="entry name" value="Kinase-like_dom_sf"/>
</dbReference>
<evidence type="ECO:0000256" key="3">
    <source>
        <dbReference type="ARBA" id="ARBA00022679"/>
    </source>
</evidence>
<organism evidence="9 10">
    <name type="scientific">Drosophila albomicans</name>
    <name type="common">Fruit fly</name>
    <dbReference type="NCBI Taxonomy" id="7291"/>
    <lineage>
        <taxon>Eukaryota</taxon>
        <taxon>Metazoa</taxon>
        <taxon>Ecdysozoa</taxon>
        <taxon>Arthropoda</taxon>
        <taxon>Hexapoda</taxon>
        <taxon>Insecta</taxon>
        <taxon>Pterygota</taxon>
        <taxon>Neoptera</taxon>
        <taxon>Endopterygota</taxon>
        <taxon>Diptera</taxon>
        <taxon>Brachycera</taxon>
        <taxon>Muscomorpha</taxon>
        <taxon>Ephydroidea</taxon>
        <taxon>Drosophilidae</taxon>
        <taxon>Drosophila</taxon>
    </lineage>
</organism>
<dbReference type="Pfam" id="PF00069">
    <property type="entry name" value="Pkinase"/>
    <property type="match status" value="1"/>
</dbReference>
<dbReference type="PROSITE" id="PS00107">
    <property type="entry name" value="PROTEIN_KINASE_ATP"/>
    <property type="match status" value="1"/>
</dbReference>
<evidence type="ECO:0000313" key="10">
    <source>
        <dbReference type="RefSeq" id="XP_034100291.1"/>
    </source>
</evidence>
<dbReference type="GeneID" id="117565344"/>
<keyword evidence="9" id="KW-1185">Reference proteome</keyword>
<dbReference type="RefSeq" id="XP_034100291.1">
    <property type="nucleotide sequence ID" value="XM_034244400.2"/>
</dbReference>
<dbReference type="SUPFAM" id="SSF56112">
    <property type="entry name" value="Protein kinase-like (PK-like)"/>
    <property type="match status" value="1"/>
</dbReference>
<dbReference type="PRINTS" id="PR00109">
    <property type="entry name" value="TYRKINASE"/>
</dbReference>